<dbReference type="InterPro" id="IPR019587">
    <property type="entry name" value="Polyketide_cyclase/dehydratase"/>
</dbReference>
<comment type="caution">
    <text evidence="1">The sequence shown here is derived from an EMBL/GenBank/DDBJ whole genome shotgun (WGS) entry which is preliminary data.</text>
</comment>
<dbReference type="InterPro" id="IPR023393">
    <property type="entry name" value="START-like_dom_sf"/>
</dbReference>
<sequence>METARVDGVSAPRRTLPRSCRTEVVVDVPAEALWRVIADVTRVGEWSHECRTVQWLGQANAAVPGARFRGRNRSGSLRWARVCEIMVADPPRELRWRTVPSGLFPDLTEWRIALEPVGDGTRIVQSFEVLRIARWLAWLIARVNSAHRDRAAALTGDLHRLAAVAAADPR</sequence>
<evidence type="ECO:0000313" key="2">
    <source>
        <dbReference type="Proteomes" id="UP001501570"/>
    </source>
</evidence>
<dbReference type="Proteomes" id="UP001501570">
    <property type="component" value="Unassembled WGS sequence"/>
</dbReference>
<dbReference type="RefSeq" id="WP_345633067.1">
    <property type="nucleotide sequence ID" value="NZ_BAABJQ010000015.1"/>
</dbReference>
<dbReference type="Gene3D" id="3.30.530.20">
    <property type="match status" value="1"/>
</dbReference>
<dbReference type="EMBL" id="BAABJQ010000015">
    <property type="protein sequence ID" value="GAA5191213.1"/>
    <property type="molecule type" value="Genomic_DNA"/>
</dbReference>
<dbReference type="CDD" id="cd07812">
    <property type="entry name" value="SRPBCC"/>
    <property type="match status" value="1"/>
</dbReference>
<dbReference type="Pfam" id="PF10604">
    <property type="entry name" value="Polyketide_cyc2"/>
    <property type="match status" value="1"/>
</dbReference>
<proteinExistence type="predicted"/>
<organism evidence="1 2">
    <name type="scientific">Rugosimonospora acidiphila</name>
    <dbReference type="NCBI Taxonomy" id="556531"/>
    <lineage>
        <taxon>Bacteria</taxon>
        <taxon>Bacillati</taxon>
        <taxon>Actinomycetota</taxon>
        <taxon>Actinomycetes</taxon>
        <taxon>Micromonosporales</taxon>
        <taxon>Micromonosporaceae</taxon>
        <taxon>Rugosimonospora</taxon>
    </lineage>
</organism>
<evidence type="ECO:0008006" key="3">
    <source>
        <dbReference type="Google" id="ProtNLM"/>
    </source>
</evidence>
<gene>
    <name evidence="1" type="ORF">GCM10023322_48090</name>
</gene>
<evidence type="ECO:0000313" key="1">
    <source>
        <dbReference type="EMBL" id="GAA5191213.1"/>
    </source>
</evidence>
<reference evidence="2" key="1">
    <citation type="journal article" date="2019" name="Int. J. Syst. Evol. Microbiol.">
        <title>The Global Catalogue of Microorganisms (GCM) 10K type strain sequencing project: providing services to taxonomists for standard genome sequencing and annotation.</title>
        <authorList>
            <consortium name="The Broad Institute Genomics Platform"/>
            <consortium name="The Broad Institute Genome Sequencing Center for Infectious Disease"/>
            <person name="Wu L."/>
            <person name="Ma J."/>
        </authorList>
    </citation>
    <scope>NUCLEOTIDE SEQUENCE [LARGE SCALE GENOMIC DNA]</scope>
    <source>
        <strain evidence="2">JCM 18304</strain>
    </source>
</reference>
<accession>A0ABP9S5S5</accession>
<keyword evidence="2" id="KW-1185">Reference proteome</keyword>
<dbReference type="SUPFAM" id="SSF55961">
    <property type="entry name" value="Bet v1-like"/>
    <property type="match status" value="1"/>
</dbReference>
<protein>
    <recommendedName>
        <fullName evidence="3">SRPBCC family protein</fullName>
    </recommendedName>
</protein>
<name>A0ABP9S5S5_9ACTN</name>